<feature type="compositionally biased region" description="Basic and acidic residues" evidence="3">
    <location>
        <begin position="82"/>
        <end position="120"/>
    </location>
</feature>
<dbReference type="InterPro" id="IPR011421">
    <property type="entry name" value="BCNT-C"/>
</dbReference>
<feature type="domain" description="BCNT-C" evidence="4">
    <location>
        <begin position="246"/>
        <end position="326"/>
    </location>
</feature>
<dbReference type="AlphaFoldDB" id="A0A1A9VY04"/>
<dbReference type="InterPro" id="IPR027124">
    <property type="entry name" value="Swc5/CFDP1/2"/>
</dbReference>
<protein>
    <recommendedName>
        <fullName evidence="1">Craniofacial development protein 1</fullName>
    </recommendedName>
    <alternativeName>
        <fullName evidence="2">Bucentaur</fullName>
    </alternativeName>
</protein>
<feature type="compositionally biased region" description="Basic residues" evidence="3">
    <location>
        <begin position="69"/>
        <end position="81"/>
    </location>
</feature>
<dbReference type="STRING" id="7395.A0A1A9VY04"/>
<evidence type="ECO:0000313" key="6">
    <source>
        <dbReference type="Proteomes" id="UP000078200"/>
    </source>
</evidence>
<dbReference type="PANTHER" id="PTHR48407">
    <property type="entry name" value="CRANIOFACIAL DEVELOPMENT PROTEIN 1"/>
    <property type="match status" value="1"/>
</dbReference>
<organism evidence="5 6">
    <name type="scientific">Glossina austeni</name>
    <name type="common">Savannah tsetse fly</name>
    <dbReference type="NCBI Taxonomy" id="7395"/>
    <lineage>
        <taxon>Eukaryota</taxon>
        <taxon>Metazoa</taxon>
        <taxon>Ecdysozoa</taxon>
        <taxon>Arthropoda</taxon>
        <taxon>Hexapoda</taxon>
        <taxon>Insecta</taxon>
        <taxon>Pterygota</taxon>
        <taxon>Neoptera</taxon>
        <taxon>Endopterygota</taxon>
        <taxon>Diptera</taxon>
        <taxon>Brachycera</taxon>
        <taxon>Muscomorpha</taxon>
        <taxon>Hippoboscoidea</taxon>
        <taxon>Glossinidae</taxon>
        <taxon>Glossina</taxon>
    </lineage>
</organism>
<name>A0A1A9VY04_GLOAU</name>
<keyword evidence="6" id="KW-1185">Reference proteome</keyword>
<dbReference type="EnsemblMetazoa" id="GAUT051274-RA">
    <property type="protein sequence ID" value="GAUT051274-PA"/>
    <property type="gene ID" value="GAUT051274"/>
</dbReference>
<evidence type="ECO:0000256" key="1">
    <source>
        <dbReference type="ARBA" id="ARBA00019033"/>
    </source>
</evidence>
<reference evidence="5" key="1">
    <citation type="submission" date="2020-05" db="UniProtKB">
        <authorList>
            <consortium name="EnsemblMetazoa"/>
        </authorList>
    </citation>
    <scope>IDENTIFICATION</scope>
    <source>
        <strain evidence="5">TTRI</strain>
    </source>
</reference>
<accession>A0A1A9VY04</accession>
<evidence type="ECO:0000259" key="4">
    <source>
        <dbReference type="PROSITE" id="PS51279"/>
    </source>
</evidence>
<feature type="region of interest" description="Disordered" evidence="3">
    <location>
        <begin position="1"/>
        <end position="120"/>
    </location>
</feature>
<evidence type="ECO:0000256" key="2">
    <source>
        <dbReference type="ARBA" id="ARBA00030244"/>
    </source>
</evidence>
<dbReference type="Proteomes" id="UP000078200">
    <property type="component" value="Unassembled WGS sequence"/>
</dbReference>
<feature type="compositionally biased region" description="Low complexity" evidence="3">
    <location>
        <begin position="239"/>
        <end position="249"/>
    </location>
</feature>
<proteinExistence type="predicted"/>
<feature type="compositionally biased region" description="Acidic residues" evidence="3">
    <location>
        <begin position="10"/>
        <end position="49"/>
    </location>
</feature>
<feature type="compositionally biased region" description="Basic and acidic residues" evidence="3">
    <location>
        <begin position="51"/>
        <end position="68"/>
    </location>
</feature>
<feature type="compositionally biased region" description="Polar residues" evidence="3">
    <location>
        <begin position="143"/>
        <end position="154"/>
    </location>
</feature>
<feature type="region of interest" description="Disordered" evidence="3">
    <location>
        <begin position="133"/>
        <end position="167"/>
    </location>
</feature>
<dbReference type="PROSITE" id="PS51279">
    <property type="entry name" value="BCNT_C"/>
    <property type="match status" value="1"/>
</dbReference>
<evidence type="ECO:0000313" key="5">
    <source>
        <dbReference type="EnsemblMetazoa" id="GAUT051274-PA"/>
    </source>
</evidence>
<evidence type="ECO:0000256" key="3">
    <source>
        <dbReference type="SAM" id="MobiDB-lite"/>
    </source>
</evidence>
<feature type="region of interest" description="Disordered" evidence="3">
    <location>
        <begin position="203"/>
        <end position="254"/>
    </location>
</feature>
<dbReference type="PANTHER" id="PTHR48407:SF1">
    <property type="entry name" value="CRANIOFACIAL DEVELOPMENT PROTEIN 1"/>
    <property type="match status" value="1"/>
</dbReference>
<dbReference type="GO" id="GO:0000812">
    <property type="term" value="C:Swr1 complex"/>
    <property type="evidence" value="ECO:0007669"/>
    <property type="project" value="TreeGrafter"/>
</dbReference>
<dbReference type="VEuPathDB" id="VectorBase:GAUT051274"/>
<sequence length="326" mass="36695">MDKASNYLSDGDESDEDFCPENEAEAEDSAQSEEEESGVDEDHVEDNSDNSDIKERIKTKSTKADTAKTRKKKIKKINKKNAKNEISEKRPHTRQTDDICESKGKSPSEKVTLESDEDDKTRTDALWADFLNDVKPTSKQENEEATNVTSSSINVKGKPVDMTEQQSKIKTIQENKTESKDKLIVTEVMDFAGEEVRIQKQIDLNSSSSKKENRAALTATPKMQPFGRIMPGAGLKRQSSSLSGSSSSGSGLGTILNQIGKKKKLSVLEKTKLDWNSFKHDEGIAEELQTFNKGKDGYLERQDFLQRTDLRQFEIEKSLRHSRRNH</sequence>
<dbReference type="Pfam" id="PF07572">
    <property type="entry name" value="BCNT"/>
    <property type="match status" value="1"/>
</dbReference>